<dbReference type="PANTHER" id="PTHR34062:SF1">
    <property type="entry name" value="NADH-UBIQUINONE OXIDOREDUCTASE 21KDA SUBUNIT N-TERMINAL DOMAIN-CONTAINING PROTEIN"/>
    <property type="match status" value="1"/>
</dbReference>
<evidence type="ECO:0000256" key="1">
    <source>
        <dbReference type="SAM" id="Phobius"/>
    </source>
</evidence>
<keyword evidence="1" id="KW-1133">Transmembrane helix</keyword>
<dbReference type="Pfam" id="PF10785">
    <property type="entry name" value="NADH-u_ox-rdase"/>
    <property type="match status" value="1"/>
</dbReference>
<accession>A0A9N8V2W7</accession>
<keyword evidence="1" id="KW-0472">Membrane</keyword>
<evidence type="ECO:0000259" key="2">
    <source>
        <dbReference type="Pfam" id="PF10785"/>
    </source>
</evidence>
<dbReference type="Proteomes" id="UP000789375">
    <property type="component" value="Unassembled WGS sequence"/>
</dbReference>
<keyword evidence="1" id="KW-0812">Transmembrane</keyword>
<keyword evidence="4" id="KW-1185">Reference proteome</keyword>
<gene>
    <name evidence="3" type="ORF">FMOSSE_LOCUS279</name>
</gene>
<name>A0A9N8V2W7_FUNMO</name>
<dbReference type="EMBL" id="CAJVPP010000025">
    <property type="protein sequence ID" value="CAG8435612.1"/>
    <property type="molecule type" value="Genomic_DNA"/>
</dbReference>
<dbReference type="InterPro" id="IPR053229">
    <property type="entry name" value="NADH-Q_oxidrdct_subunit"/>
</dbReference>
<dbReference type="PANTHER" id="PTHR34062">
    <property type="entry name" value="OXIDOREDUCTASE 21 KDA SUBUNIT, PUTATIVE (AFU_ORTHOLOGUE AFUA_4G04750)-RELATED"/>
    <property type="match status" value="1"/>
</dbReference>
<dbReference type="AlphaFoldDB" id="A0A9N8V2W7"/>
<feature type="transmembrane region" description="Helical" evidence="1">
    <location>
        <begin position="61"/>
        <end position="79"/>
    </location>
</feature>
<evidence type="ECO:0000313" key="3">
    <source>
        <dbReference type="EMBL" id="CAG8435612.1"/>
    </source>
</evidence>
<organism evidence="3 4">
    <name type="scientific">Funneliformis mosseae</name>
    <name type="common">Endomycorrhizal fungus</name>
    <name type="synonym">Glomus mosseae</name>
    <dbReference type="NCBI Taxonomy" id="27381"/>
    <lineage>
        <taxon>Eukaryota</taxon>
        <taxon>Fungi</taxon>
        <taxon>Fungi incertae sedis</taxon>
        <taxon>Mucoromycota</taxon>
        <taxon>Glomeromycotina</taxon>
        <taxon>Glomeromycetes</taxon>
        <taxon>Glomerales</taxon>
        <taxon>Glomeraceae</taxon>
        <taxon>Funneliformis</taxon>
    </lineage>
</organism>
<comment type="caution">
    <text evidence="3">The sequence shown here is derived from an EMBL/GenBank/DDBJ whole genome shotgun (WGS) entry which is preliminary data.</text>
</comment>
<proteinExistence type="predicted"/>
<dbReference type="InterPro" id="IPR019721">
    <property type="entry name" value="NADH-UbQ_OxRdtase_su21_N"/>
</dbReference>
<sequence>MTQTQSSRTDYEVIDIDPHFNRVVKYFRPSDYALWAGATATGPAFMLMMERTGGPSKGLPLALKLSTVLGASAGFLLAYQRSSLRFWGWIENYKEVEKDRQEMTKLVEQGKPLYGPENMSEFNQKAASWLTRYSALKFCK</sequence>
<protein>
    <submittedName>
        <fullName evidence="3">7951_t:CDS:1</fullName>
    </submittedName>
</protein>
<evidence type="ECO:0000313" key="4">
    <source>
        <dbReference type="Proteomes" id="UP000789375"/>
    </source>
</evidence>
<feature type="domain" description="NADH-ubiquinone oxidoreductase 21kDa subunit N-terminal" evidence="2">
    <location>
        <begin position="9"/>
        <end position="91"/>
    </location>
</feature>
<feature type="transmembrane region" description="Helical" evidence="1">
    <location>
        <begin position="32"/>
        <end position="49"/>
    </location>
</feature>
<reference evidence="3" key="1">
    <citation type="submission" date="2021-06" db="EMBL/GenBank/DDBJ databases">
        <authorList>
            <person name="Kallberg Y."/>
            <person name="Tangrot J."/>
            <person name="Rosling A."/>
        </authorList>
    </citation>
    <scope>NUCLEOTIDE SEQUENCE</scope>
    <source>
        <strain evidence="3">87-6 pot B 2015</strain>
    </source>
</reference>